<dbReference type="PANTHER" id="PTHR32182:SF0">
    <property type="entry name" value="DNA REPLICATION AND REPAIR PROTEIN RECF"/>
    <property type="match status" value="1"/>
</dbReference>
<comment type="function">
    <text evidence="12 13">The RecF protein is involved in DNA metabolism; it is required for DNA replication and normal SOS inducibility. RecF binds preferentially to single-stranded, linear DNA. It also seems to bind ATP.</text>
</comment>
<dbReference type="InterPro" id="IPR042174">
    <property type="entry name" value="RecF_2"/>
</dbReference>
<protein>
    <recommendedName>
        <fullName evidence="3 12">DNA replication and repair protein RecF</fullName>
    </recommendedName>
</protein>
<dbReference type="PANTHER" id="PTHR32182">
    <property type="entry name" value="DNA REPLICATION AND REPAIR PROTEIN RECF"/>
    <property type="match status" value="1"/>
</dbReference>
<evidence type="ECO:0000256" key="3">
    <source>
        <dbReference type="ARBA" id="ARBA00020170"/>
    </source>
</evidence>
<evidence type="ECO:0000256" key="9">
    <source>
        <dbReference type="ARBA" id="ARBA00023125"/>
    </source>
</evidence>
<dbReference type="Pfam" id="PF02463">
    <property type="entry name" value="SMC_N"/>
    <property type="match status" value="1"/>
</dbReference>
<dbReference type="InterPro" id="IPR018078">
    <property type="entry name" value="DNA-binding_RecF_CS"/>
</dbReference>
<evidence type="ECO:0000256" key="4">
    <source>
        <dbReference type="ARBA" id="ARBA00022490"/>
    </source>
</evidence>
<dbReference type="Gene3D" id="3.40.50.300">
    <property type="entry name" value="P-loop containing nucleotide triphosphate hydrolases"/>
    <property type="match status" value="1"/>
</dbReference>
<feature type="binding site" evidence="12">
    <location>
        <begin position="30"/>
        <end position="37"/>
    </location>
    <ligand>
        <name>ATP</name>
        <dbReference type="ChEBI" id="CHEBI:30616"/>
    </ligand>
</feature>
<evidence type="ECO:0000256" key="8">
    <source>
        <dbReference type="ARBA" id="ARBA00022840"/>
    </source>
</evidence>
<keyword evidence="16" id="KW-1185">Reference proteome</keyword>
<comment type="similarity">
    <text evidence="2 12 13">Belongs to the RecF family.</text>
</comment>
<dbReference type="InterPro" id="IPR001238">
    <property type="entry name" value="DNA-binding_RecF"/>
</dbReference>
<dbReference type="InterPro" id="IPR003395">
    <property type="entry name" value="RecF/RecN/SMC_N"/>
</dbReference>
<dbReference type="HAMAP" id="MF_00365">
    <property type="entry name" value="RecF"/>
    <property type="match status" value="1"/>
</dbReference>
<evidence type="ECO:0000256" key="5">
    <source>
        <dbReference type="ARBA" id="ARBA00022705"/>
    </source>
</evidence>
<comment type="subcellular location">
    <subcellularLocation>
        <location evidence="1 12 13">Cytoplasm</location>
    </subcellularLocation>
</comment>
<keyword evidence="5 12" id="KW-0235">DNA replication</keyword>
<keyword evidence="8 12" id="KW-0067">ATP-binding</keyword>
<dbReference type="InterPro" id="IPR027417">
    <property type="entry name" value="P-loop_NTPase"/>
</dbReference>
<keyword evidence="9 12" id="KW-0238">DNA-binding</keyword>
<keyword evidence="7 12" id="KW-0227">DNA damage</keyword>
<keyword evidence="6 12" id="KW-0547">Nucleotide-binding</keyword>
<name>A0ABT2F7Y3_9STRE</name>
<dbReference type="NCBIfam" id="TIGR00611">
    <property type="entry name" value="recf"/>
    <property type="match status" value="1"/>
</dbReference>
<dbReference type="PROSITE" id="PS00617">
    <property type="entry name" value="RECF_1"/>
    <property type="match status" value="1"/>
</dbReference>
<evidence type="ECO:0000256" key="7">
    <source>
        <dbReference type="ARBA" id="ARBA00022763"/>
    </source>
</evidence>
<evidence type="ECO:0000256" key="6">
    <source>
        <dbReference type="ARBA" id="ARBA00022741"/>
    </source>
</evidence>
<dbReference type="EMBL" id="JANUXX010000002">
    <property type="protein sequence ID" value="MCS4487965.1"/>
    <property type="molecule type" value="Genomic_DNA"/>
</dbReference>
<dbReference type="PROSITE" id="PS00618">
    <property type="entry name" value="RECF_2"/>
    <property type="match status" value="1"/>
</dbReference>
<dbReference type="SUPFAM" id="SSF52540">
    <property type="entry name" value="P-loop containing nucleoside triphosphate hydrolases"/>
    <property type="match status" value="1"/>
</dbReference>
<dbReference type="Proteomes" id="UP001206548">
    <property type="component" value="Unassembled WGS sequence"/>
</dbReference>
<organism evidence="15 16">
    <name type="scientific">Streptococcus sciuri</name>
    <dbReference type="NCBI Taxonomy" id="2973939"/>
    <lineage>
        <taxon>Bacteria</taxon>
        <taxon>Bacillati</taxon>
        <taxon>Bacillota</taxon>
        <taxon>Bacilli</taxon>
        <taxon>Lactobacillales</taxon>
        <taxon>Streptococcaceae</taxon>
        <taxon>Streptococcus</taxon>
    </lineage>
</organism>
<keyword evidence="4 12" id="KW-0963">Cytoplasm</keyword>
<gene>
    <name evidence="12 15" type="primary">recF</name>
    <name evidence="15" type="ORF">NXS10_03125</name>
</gene>
<dbReference type="RefSeq" id="WP_259137559.1">
    <property type="nucleotide sequence ID" value="NZ_JANUXX010000002.1"/>
</dbReference>
<sequence length="368" mass="42500">MFIESIILQNYRNYNKLEANFSPTLNIFIGKNAQGKTNFLEAIYFLALTRSHRTRSDKELIQFQKESLHVSGTLVRANSKVPLDIYLSKNGRITKLNHLKQAKLSDYVGNMTVVLFAPEDLQLVKGSPSLRRKFIDIDLGQIKQLYLSDLAQYNHILKQRNSYLKTADKVNKEYLFVLDEQLVHYGSRVIKHRYHFIQNLSKKADKHHFTISNELEHLSIKYLSSISFTTTAEIEEKFKTQLLAAQKRDIFKKNTGVGPHRDNLAFYINDLDASFSSQGQQRSLVLSLKLAEIDLIKVATHESPILLLDDVMSELDQTRQEKLLQAIRDNNVQTFMTTTNIKHFKDLPQGLKLFTIDSGNFLDEKNYN</sequence>
<keyword evidence="10 12" id="KW-0234">DNA repair</keyword>
<evidence type="ECO:0000256" key="11">
    <source>
        <dbReference type="ARBA" id="ARBA00023236"/>
    </source>
</evidence>
<evidence type="ECO:0000256" key="12">
    <source>
        <dbReference type="HAMAP-Rule" id="MF_00365"/>
    </source>
</evidence>
<evidence type="ECO:0000313" key="15">
    <source>
        <dbReference type="EMBL" id="MCS4487965.1"/>
    </source>
</evidence>
<keyword evidence="11 12" id="KW-0742">SOS response</keyword>
<evidence type="ECO:0000256" key="1">
    <source>
        <dbReference type="ARBA" id="ARBA00004496"/>
    </source>
</evidence>
<reference evidence="15 16" key="1">
    <citation type="journal article" date="2023" name="Int. J. Syst. Evol. Microbiol.">
        <title>Streptococcus sciuri sp. nov., Staphylococcus marylandisciuri sp. nov. and Staphylococcus americanisciuri sp. nov., isolated from faeces of eastern grey squirrel (Sciurus carolinensis).</title>
        <authorList>
            <person name="Volokhov D.V."/>
            <person name="Zagorodnyaya T.A."/>
            <person name="Furtak V.A."/>
            <person name="Nattanmai G."/>
            <person name="Randall L."/>
            <person name="Jose S."/>
            <person name="Gao Y."/>
            <person name="Eisenberg T."/>
            <person name="Delmonte P."/>
            <person name="Blom J."/>
            <person name="Mitchell K.K."/>
        </authorList>
    </citation>
    <scope>NUCLEOTIDE SEQUENCE [LARGE SCALE GENOMIC DNA]</scope>
    <source>
        <strain evidence="15 16">SQ9-PEA</strain>
    </source>
</reference>
<dbReference type="Gene3D" id="1.20.1050.90">
    <property type="entry name" value="RecF/RecN/SMC, N-terminal domain"/>
    <property type="match status" value="1"/>
</dbReference>
<proteinExistence type="inferred from homology"/>
<dbReference type="CDD" id="cd03242">
    <property type="entry name" value="ABC_RecF"/>
    <property type="match status" value="1"/>
</dbReference>
<evidence type="ECO:0000313" key="16">
    <source>
        <dbReference type="Proteomes" id="UP001206548"/>
    </source>
</evidence>
<evidence type="ECO:0000259" key="14">
    <source>
        <dbReference type="Pfam" id="PF02463"/>
    </source>
</evidence>
<evidence type="ECO:0000256" key="10">
    <source>
        <dbReference type="ARBA" id="ARBA00023204"/>
    </source>
</evidence>
<feature type="domain" description="RecF/RecN/SMC N-terminal" evidence="14">
    <location>
        <begin position="2"/>
        <end position="354"/>
    </location>
</feature>
<evidence type="ECO:0000256" key="13">
    <source>
        <dbReference type="RuleBase" id="RU000578"/>
    </source>
</evidence>
<evidence type="ECO:0000256" key="2">
    <source>
        <dbReference type="ARBA" id="ARBA00008016"/>
    </source>
</evidence>
<comment type="caution">
    <text evidence="15">The sequence shown here is derived from an EMBL/GenBank/DDBJ whole genome shotgun (WGS) entry which is preliminary data.</text>
</comment>
<accession>A0ABT2F7Y3</accession>